<dbReference type="InterPro" id="IPR043519">
    <property type="entry name" value="NT_sf"/>
</dbReference>
<keyword evidence="7" id="KW-0067">ATP-binding</keyword>
<evidence type="ECO:0000256" key="6">
    <source>
        <dbReference type="ARBA" id="ARBA00048566"/>
    </source>
</evidence>
<dbReference type="OrthoDB" id="7058480at2"/>
<evidence type="ECO:0000313" key="11">
    <source>
        <dbReference type="Proteomes" id="UP000032803"/>
    </source>
</evidence>
<gene>
    <name evidence="10" type="ORF">LHA_1702</name>
</gene>
<evidence type="ECO:0000256" key="1">
    <source>
        <dbReference type="ARBA" id="ARBA00022679"/>
    </source>
</evidence>
<comment type="catalytic activity">
    <reaction evidence="5 7">
        <text>spectinomycin + ATP = 9-O-adenylylspectinomycin + diphosphate</text>
        <dbReference type="Rhea" id="RHEA:63228"/>
        <dbReference type="ChEBI" id="CHEBI:30616"/>
        <dbReference type="ChEBI" id="CHEBI:33019"/>
        <dbReference type="ChEBI" id="CHEBI:146260"/>
        <dbReference type="ChEBI" id="CHEBI:146261"/>
    </reaction>
</comment>
<dbReference type="AlphaFoldDB" id="A0A0A8UTA7"/>
<accession>A0A0A8UTA7</accession>
<dbReference type="RefSeq" id="WP_045106064.1">
    <property type="nucleotide sequence ID" value="NZ_LN681225.1"/>
</dbReference>
<dbReference type="Gene3D" id="3.30.460.10">
    <property type="entry name" value="Beta Polymerase, domain 2"/>
    <property type="match status" value="1"/>
</dbReference>
<dbReference type="PIRSF" id="PIRSF000819">
    <property type="entry name" value="Streptomycin_3-adenylyltransf"/>
    <property type="match status" value="1"/>
</dbReference>
<feature type="domain" description="Adenylyltransferase AadA C-terminal" evidence="9">
    <location>
        <begin position="160"/>
        <end position="260"/>
    </location>
</feature>
<feature type="domain" description="Polymerase nucleotidyl transferase" evidence="8">
    <location>
        <begin position="21"/>
        <end position="83"/>
    </location>
</feature>
<evidence type="ECO:0000256" key="5">
    <source>
        <dbReference type="ARBA" id="ARBA00047831"/>
    </source>
</evidence>
<dbReference type="Pfam" id="PF01909">
    <property type="entry name" value="NTP_transf_2"/>
    <property type="match status" value="1"/>
</dbReference>
<organism evidence="10 11">
    <name type="scientific">Legionella hackeliae</name>
    <dbReference type="NCBI Taxonomy" id="449"/>
    <lineage>
        <taxon>Bacteria</taxon>
        <taxon>Pseudomonadati</taxon>
        <taxon>Pseudomonadota</taxon>
        <taxon>Gammaproteobacteria</taxon>
        <taxon>Legionellales</taxon>
        <taxon>Legionellaceae</taxon>
        <taxon>Legionella</taxon>
    </lineage>
</organism>
<evidence type="ECO:0000259" key="9">
    <source>
        <dbReference type="Pfam" id="PF13427"/>
    </source>
</evidence>
<dbReference type="SUPFAM" id="SSF81301">
    <property type="entry name" value="Nucleotidyltransferase"/>
    <property type="match status" value="1"/>
</dbReference>
<evidence type="ECO:0000256" key="4">
    <source>
        <dbReference type="ARBA" id="ARBA00035252"/>
    </source>
</evidence>
<dbReference type="GO" id="GO:0009012">
    <property type="term" value="F:aminoglycoside 3''-adenylyltransferase activity"/>
    <property type="evidence" value="ECO:0007669"/>
    <property type="project" value="UniProtKB-EC"/>
</dbReference>
<evidence type="ECO:0000313" key="10">
    <source>
        <dbReference type="EMBL" id="CEK10741.1"/>
    </source>
</evidence>
<dbReference type="EMBL" id="LN681225">
    <property type="protein sequence ID" value="CEK10741.1"/>
    <property type="molecule type" value="Genomic_DNA"/>
</dbReference>
<dbReference type="InterPro" id="IPR025184">
    <property type="entry name" value="AadA_C"/>
</dbReference>
<protein>
    <recommendedName>
        <fullName evidence="4 7">Aminoglycoside (3'') (9) adenylyltransferase</fullName>
        <ecNumber evidence="3 7">2.7.7.47</ecNumber>
    </recommendedName>
</protein>
<dbReference type="KEGG" id="lha:LHA_1702"/>
<dbReference type="HOGENOM" id="CLU_071584_0_0_6"/>
<dbReference type="CDD" id="cd05403">
    <property type="entry name" value="NT_KNTase_like"/>
    <property type="match status" value="1"/>
</dbReference>
<dbReference type="GO" id="GO:0070566">
    <property type="term" value="F:adenylyltransferase activity"/>
    <property type="evidence" value="ECO:0007669"/>
    <property type="project" value="InterPro"/>
</dbReference>
<keyword evidence="1 7" id="KW-0808">Transferase</keyword>
<name>A0A0A8UTA7_LEGHA</name>
<keyword evidence="7 10" id="KW-0548">Nucleotidyltransferase</keyword>
<dbReference type="Pfam" id="PF13427">
    <property type="entry name" value="AadA_C"/>
    <property type="match status" value="1"/>
</dbReference>
<dbReference type="GO" id="GO:0046677">
    <property type="term" value="P:response to antibiotic"/>
    <property type="evidence" value="ECO:0007669"/>
    <property type="project" value="UniProtKB-KW"/>
</dbReference>
<keyword evidence="11" id="KW-1185">Reference proteome</keyword>
<keyword evidence="2 7" id="KW-0046">Antibiotic resistance</keyword>
<keyword evidence="7" id="KW-0547">Nucleotide-binding</keyword>
<dbReference type="InterPro" id="IPR002934">
    <property type="entry name" value="Polymerase_NTP_transf_dom"/>
</dbReference>
<sequence>MERKTNLKALKLDDETEKQIDQCLNLVKEIFGQDLLGVYLYGSSVLGGLQKYSDIDLLVVSDRSTTYAEKTKLSTNLLQISGVYMKSTKLPIELTIVKKAEINPWHYPPHFDFQYGDWFRTQFESGIIEPWPTKEMPDLALLITQILLASKTLLGANPNQLLCKVPYNDFMSATTDALQNLTSELNSDTRNVLLTFARIWSTVETDAIRSKPAAANWAIERLPEEYCSIIKRARAICTGEEKEDWDDVRELIKPCADFIIDQINNKVIEIKLSNNTTKSINLADLDI</sequence>
<dbReference type="STRING" id="449.LHA_1702"/>
<evidence type="ECO:0000256" key="3">
    <source>
        <dbReference type="ARBA" id="ARBA00035126"/>
    </source>
</evidence>
<evidence type="ECO:0000259" key="8">
    <source>
        <dbReference type="Pfam" id="PF01909"/>
    </source>
</evidence>
<evidence type="ECO:0000256" key="2">
    <source>
        <dbReference type="ARBA" id="ARBA00023251"/>
    </source>
</evidence>
<dbReference type="EC" id="2.7.7.47" evidence="3 7"/>
<proteinExistence type="predicted"/>
<reference evidence="11" key="1">
    <citation type="submission" date="2014-09" db="EMBL/GenBank/DDBJ databases">
        <authorList>
            <person name="Gomez-Valero L."/>
        </authorList>
    </citation>
    <scope>NUCLEOTIDE SEQUENCE [LARGE SCALE GENOMIC DNA]</scope>
    <source>
        <strain evidence="11">ATCC35250</strain>
    </source>
</reference>
<comment type="catalytic activity">
    <reaction evidence="6 7">
        <text>streptomycin + ATP = 3''-O-adenylylstreptomycin + diphosphate</text>
        <dbReference type="Rhea" id="RHEA:20245"/>
        <dbReference type="ChEBI" id="CHEBI:30616"/>
        <dbReference type="ChEBI" id="CHEBI:33019"/>
        <dbReference type="ChEBI" id="CHEBI:58007"/>
        <dbReference type="ChEBI" id="CHEBI:58605"/>
        <dbReference type="EC" id="2.7.7.47"/>
    </reaction>
</comment>
<dbReference type="Proteomes" id="UP000032803">
    <property type="component" value="Chromosome I"/>
</dbReference>
<dbReference type="GO" id="GO:0005524">
    <property type="term" value="F:ATP binding"/>
    <property type="evidence" value="ECO:0007669"/>
    <property type="project" value="UniProtKB-KW"/>
</dbReference>
<evidence type="ECO:0000256" key="7">
    <source>
        <dbReference type="PIRNR" id="PIRNR000819"/>
    </source>
</evidence>
<dbReference type="NCBIfam" id="NF010309">
    <property type="entry name" value="PRK13746.1"/>
    <property type="match status" value="1"/>
</dbReference>
<dbReference type="PATRIC" id="fig|449.7.peg.1940"/>
<dbReference type="InterPro" id="IPR024172">
    <property type="entry name" value="AadA/Aad9"/>
</dbReference>